<dbReference type="Proteomes" id="UP000219452">
    <property type="component" value="Unassembled WGS sequence"/>
</dbReference>
<dbReference type="InterPro" id="IPR032331">
    <property type="entry name" value="DUF4856"/>
</dbReference>
<accession>A0A286G1I7</accession>
<keyword evidence="1" id="KW-0732">Signal</keyword>
<evidence type="ECO:0000313" key="3">
    <source>
        <dbReference type="Proteomes" id="UP000219452"/>
    </source>
</evidence>
<evidence type="ECO:0000256" key="1">
    <source>
        <dbReference type="SAM" id="SignalP"/>
    </source>
</evidence>
<evidence type="ECO:0008006" key="4">
    <source>
        <dbReference type="Google" id="ProtNLM"/>
    </source>
</evidence>
<dbReference type="OrthoDB" id="5498726at2"/>
<name>A0A286G1I7_9BACT</name>
<dbReference type="Pfam" id="PF16148">
    <property type="entry name" value="DUF4856"/>
    <property type="match status" value="1"/>
</dbReference>
<dbReference type="EMBL" id="OCNH01000002">
    <property type="protein sequence ID" value="SOD89410.1"/>
    <property type="molecule type" value="Genomic_DNA"/>
</dbReference>
<feature type="signal peptide" evidence="1">
    <location>
        <begin position="1"/>
        <end position="22"/>
    </location>
</feature>
<dbReference type="RefSeq" id="WP_097126653.1">
    <property type="nucleotide sequence ID" value="NZ_OCNH01000002.1"/>
</dbReference>
<gene>
    <name evidence="2" type="ORF">SAMN06269250_3057</name>
</gene>
<reference evidence="3" key="1">
    <citation type="submission" date="2017-09" db="EMBL/GenBank/DDBJ databases">
        <authorList>
            <person name="Varghese N."/>
            <person name="Submissions S."/>
        </authorList>
    </citation>
    <scope>NUCLEOTIDE SEQUENCE [LARGE SCALE GENOMIC DNA]</scope>
    <source>
        <strain evidence="3">DSM 29961</strain>
    </source>
</reference>
<dbReference type="PROSITE" id="PS51257">
    <property type="entry name" value="PROKAR_LIPOPROTEIN"/>
    <property type="match status" value="1"/>
</dbReference>
<protein>
    <recommendedName>
        <fullName evidence="4">DUF4856 domain-containing protein</fullName>
    </recommendedName>
</protein>
<dbReference type="AlphaFoldDB" id="A0A286G1I7"/>
<organism evidence="2 3">
    <name type="scientific">Spirosoma fluviale</name>
    <dbReference type="NCBI Taxonomy" id="1597977"/>
    <lineage>
        <taxon>Bacteria</taxon>
        <taxon>Pseudomonadati</taxon>
        <taxon>Bacteroidota</taxon>
        <taxon>Cytophagia</taxon>
        <taxon>Cytophagales</taxon>
        <taxon>Cytophagaceae</taxon>
        <taxon>Spirosoma</taxon>
    </lineage>
</organism>
<feature type="chain" id="PRO_5012764153" description="DUF4856 domain-containing protein" evidence="1">
    <location>
        <begin position="23"/>
        <end position="390"/>
    </location>
</feature>
<sequence length="390" mass="41298">MLKPRLLAHVVPVLFFAASLSACTDQDNPTTVTPQLRKTVDYGKLTDTTTYATFFVDNDGAKTVDLTTGATRLLMFRAINTYNGTAVGTGAALDANVLKNMFSNTGSPFSGTANTALNSSGIQLRNVTASSLSATDAEKERATIEAGFPKIATASQSVSAVASEGKAGKLGTYLVDEQGIEWGQIIQKGLIGAFQVDYIGNVLLSDKNLSLDNTTLVTGKKYTQLEQNWDEVYGILTANPVYGGKATATSSGESFIGSYLWEYNKEDFPKIHAALLKGRAAIVNNDTKTLKEQASFIHLAMEKAIANAALGYLGKWKTAGTNTAAAAHAIGEGLGFIYSLRYAKLNKADAAFSDAVLTGLISAPNGFWGLTNAKIDAASSAIRTKFNIPV</sequence>
<evidence type="ECO:0000313" key="2">
    <source>
        <dbReference type="EMBL" id="SOD89410.1"/>
    </source>
</evidence>
<keyword evidence="3" id="KW-1185">Reference proteome</keyword>
<proteinExistence type="predicted"/>